<accession>A0ABX4R101</accession>
<protein>
    <submittedName>
        <fullName evidence="2">Uncharacterized protein</fullName>
    </submittedName>
</protein>
<name>A0ABX4R101_9ACTN</name>
<dbReference type="Proteomes" id="UP000233565">
    <property type="component" value="Unassembled WGS sequence"/>
</dbReference>
<reference evidence="2 3" key="1">
    <citation type="submission" date="2017-12" db="EMBL/GenBank/DDBJ databases">
        <title>Pharmacopeia of the Arctic Ocean.</title>
        <authorList>
            <person name="Collins E."/>
            <person name="Ducluzeau A.-L."/>
        </authorList>
    </citation>
    <scope>NUCLEOTIDE SEQUENCE [LARGE SCALE GENOMIC DNA]</scope>
    <source>
        <strain evidence="2 3">DSM 23325</strain>
    </source>
</reference>
<evidence type="ECO:0000313" key="2">
    <source>
        <dbReference type="EMBL" id="PKH43715.1"/>
    </source>
</evidence>
<feature type="compositionally biased region" description="Low complexity" evidence="1">
    <location>
        <begin position="33"/>
        <end position="43"/>
    </location>
</feature>
<comment type="caution">
    <text evidence="2">The sequence shown here is derived from an EMBL/GenBank/DDBJ whole genome shotgun (WGS) entry which is preliminary data.</text>
</comment>
<proteinExistence type="predicted"/>
<gene>
    <name evidence="2" type="ORF">CXG46_04505</name>
</gene>
<feature type="region of interest" description="Disordered" evidence="1">
    <location>
        <begin position="1"/>
        <end position="73"/>
    </location>
</feature>
<evidence type="ECO:0000256" key="1">
    <source>
        <dbReference type="SAM" id="MobiDB-lite"/>
    </source>
</evidence>
<dbReference type="EMBL" id="PJBV01000011">
    <property type="protein sequence ID" value="PKH43715.1"/>
    <property type="molecule type" value="Genomic_DNA"/>
</dbReference>
<sequence length="73" mass="7323">MVPGTEIARAQRSHSPPVTGSPASSRSMRSESADGSVPGVPGPASGGLSHGKVLAIESMGARREPSGRPSTRS</sequence>
<organism evidence="2 3">
    <name type="scientific">Nocardioides alpinus</name>
    <dbReference type="NCBI Taxonomy" id="748909"/>
    <lineage>
        <taxon>Bacteria</taxon>
        <taxon>Bacillati</taxon>
        <taxon>Actinomycetota</taxon>
        <taxon>Actinomycetes</taxon>
        <taxon>Propionibacteriales</taxon>
        <taxon>Nocardioidaceae</taxon>
        <taxon>Nocardioides</taxon>
    </lineage>
</organism>
<keyword evidence="3" id="KW-1185">Reference proteome</keyword>
<evidence type="ECO:0000313" key="3">
    <source>
        <dbReference type="Proteomes" id="UP000233565"/>
    </source>
</evidence>